<organism evidence="10 11">
    <name type="scientific">Tanacetum coccineum</name>
    <dbReference type="NCBI Taxonomy" id="301880"/>
    <lineage>
        <taxon>Eukaryota</taxon>
        <taxon>Viridiplantae</taxon>
        <taxon>Streptophyta</taxon>
        <taxon>Embryophyta</taxon>
        <taxon>Tracheophyta</taxon>
        <taxon>Spermatophyta</taxon>
        <taxon>Magnoliopsida</taxon>
        <taxon>eudicotyledons</taxon>
        <taxon>Gunneridae</taxon>
        <taxon>Pentapetalae</taxon>
        <taxon>asterids</taxon>
        <taxon>campanulids</taxon>
        <taxon>Asterales</taxon>
        <taxon>Asteraceae</taxon>
        <taxon>Asteroideae</taxon>
        <taxon>Anthemideae</taxon>
        <taxon>Anthemidinae</taxon>
        <taxon>Tanacetum</taxon>
    </lineage>
</organism>
<proteinExistence type="inferred from homology"/>
<sequence>MYNMVNQGLVQEPVFSFWLNHNADEEEGGELVFGGVDTTHFKGDHTYVPVTQKGYWQFDMGDVLIGGTSTGFFANGCAAIADSGTSLLAGPIGATGVMSQQFKTLVNQYGKDIIKMLLYEVPVLCYLESIELHYNPLYLHKHF</sequence>
<keyword evidence="3 8" id="KW-0064">Aspartyl protease</keyword>
<dbReference type="InterPro" id="IPR001969">
    <property type="entry name" value="Aspartic_peptidase_AS"/>
</dbReference>
<keyword evidence="4 8" id="KW-0378">Hydrolase</keyword>
<dbReference type="InterPro" id="IPR001461">
    <property type="entry name" value="Aspartic_peptidase_A1"/>
</dbReference>
<keyword evidence="2 8" id="KW-0645">Protease</keyword>
<reference evidence="10" key="2">
    <citation type="submission" date="2022-01" db="EMBL/GenBank/DDBJ databases">
        <authorList>
            <person name="Yamashiro T."/>
            <person name="Shiraishi A."/>
            <person name="Satake H."/>
            <person name="Nakayama K."/>
        </authorList>
    </citation>
    <scope>NUCLEOTIDE SEQUENCE</scope>
</reference>
<dbReference type="PANTHER" id="PTHR47966">
    <property type="entry name" value="BETA-SITE APP-CLEAVING ENZYME, ISOFORM A-RELATED"/>
    <property type="match status" value="1"/>
</dbReference>
<dbReference type="Proteomes" id="UP001151760">
    <property type="component" value="Unassembled WGS sequence"/>
</dbReference>
<keyword evidence="5" id="KW-0865">Zymogen</keyword>
<name>A0ABQ4Z1X4_9ASTR</name>
<reference evidence="10" key="1">
    <citation type="journal article" date="2022" name="Int. J. Mol. Sci.">
        <title>Draft Genome of Tanacetum Coccineum: Genomic Comparison of Closely Related Tanacetum-Family Plants.</title>
        <authorList>
            <person name="Yamashiro T."/>
            <person name="Shiraishi A."/>
            <person name="Nakayama K."/>
            <person name="Satake H."/>
        </authorList>
    </citation>
    <scope>NUCLEOTIDE SEQUENCE</scope>
</reference>
<dbReference type="PROSITE" id="PS00141">
    <property type="entry name" value="ASP_PROTEASE"/>
    <property type="match status" value="1"/>
</dbReference>
<comment type="similarity">
    <text evidence="1 8">Belongs to the peptidase A1 family.</text>
</comment>
<dbReference type="Gene3D" id="2.40.70.10">
    <property type="entry name" value="Acid Proteases"/>
    <property type="match status" value="1"/>
</dbReference>
<evidence type="ECO:0000313" key="11">
    <source>
        <dbReference type="Proteomes" id="UP001151760"/>
    </source>
</evidence>
<evidence type="ECO:0000256" key="2">
    <source>
        <dbReference type="ARBA" id="ARBA00022670"/>
    </source>
</evidence>
<gene>
    <name evidence="10" type="ORF">Tco_0750393</name>
</gene>
<evidence type="ECO:0000313" key="10">
    <source>
        <dbReference type="EMBL" id="GJS83852.1"/>
    </source>
</evidence>
<evidence type="ECO:0000256" key="8">
    <source>
        <dbReference type="RuleBase" id="RU000454"/>
    </source>
</evidence>
<keyword evidence="11" id="KW-1185">Reference proteome</keyword>
<dbReference type="EMBL" id="BQNB010010930">
    <property type="protein sequence ID" value="GJS83852.1"/>
    <property type="molecule type" value="Genomic_DNA"/>
</dbReference>
<dbReference type="PRINTS" id="PR00792">
    <property type="entry name" value="PEPSIN"/>
</dbReference>
<keyword evidence="6" id="KW-1015">Disulfide bond</keyword>
<evidence type="ECO:0000256" key="1">
    <source>
        <dbReference type="ARBA" id="ARBA00007447"/>
    </source>
</evidence>
<accession>A0ABQ4Z1X4</accession>
<evidence type="ECO:0000256" key="6">
    <source>
        <dbReference type="ARBA" id="ARBA00023157"/>
    </source>
</evidence>
<dbReference type="PANTHER" id="PTHR47966:SF76">
    <property type="entry name" value="ASPARTIC PROTEINASE A1"/>
    <property type="match status" value="1"/>
</dbReference>
<evidence type="ECO:0000256" key="4">
    <source>
        <dbReference type="ARBA" id="ARBA00022801"/>
    </source>
</evidence>
<comment type="caution">
    <text evidence="10">The sequence shown here is derived from an EMBL/GenBank/DDBJ whole genome shotgun (WGS) entry which is preliminary data.</text>
</comment>
<dbReference type="PROSITE" id="PS51767">
    <property type="entry name" value="PEPTIDASE_A1"/>
    <property type="match status" value="1"/>
</dbReference>
<evidence type="ECO:0000256" key="5">
    <source>
        <dbReference type="ARBA" id="ARBA00023145"/>
    </source>
</evidence>
<dbReference type="InterPro" id="IPR021109">
    <property type="entry name" value="Peptidase_aspartic_dom_sf"/>
</dbReference>
<dbReference type="Pfam" id="PF00026">
    <property type="entry name" value="Asp"/>
    <property type="match status" value="1"/>
</dbReference>
<feature type="domain" description="Peptidase A1" evidence="9">
    <location>
        <begin position="1"/>
        <end position="143"/>
    </location>
</feature>
<keyword evidence="7" id="KW-0325">Glycoprotein</keyword>
<evidence type="ECO:0000259" key="9">
    <source>
        <dbReference type="PROSITE" id="PS51767"/>
    </source>
</evidence>
<protein>
    <submittedName>
        <fullName evidence="10">Cyprosin</fullName>
    </submittedName>
</protein>
<evidence type="ECO:0000256" key="7">
    <source>
        <dbReference type="ARBA" id="ARBA00023180"/>
    </source>
</evidence>
<dbReference type="SUPFAM" id="SSF50630">
    <property type="entry name" value="Acid proteases"/>
    <property type="match status" value="1"/>
</dbReference>
<dbReference type="InterPro" id="IPR033121">
    <property type="entry name" value="PEPTIDASE_A1"/>
</dbReference>
<evidence type="ECO:0000256" key="3">
    <source>
        <dbReference type="ARBA" id="ARBA00022750"/>
    </source>
</evidence>